<sequence length="252" mass="29142">MYNIFMSANTFFTLQEAQQFCGVARFNRYMRDANNDLGTAMLICKSNHELAGILHEQIGYVEICVRNSIDLELRKLALKEKQNEEWTNPLYTPDLVKDLIENQIKQAREIAVHSHDGRSVNHDDILSKLMWGTWVKLVGSSETKNSNRIQQKLWKDAVGNAFPFVNCSKMNKEYDEDRRIIAKNLIYIKEIRNKAAHFDNLYNIARGKRNLTNALFTLLHAVNKSFTTGWIDPSKIRKAANKYLELMIGVDD</sequence>
<dbReference type="GeneID" id="95681892"/>
<proteinExistence type="predicted"/>
<evidence type="ECO:0000313" key="2">
    <source>
        <dbReference type="Proteomes" id="UP000235293"/>
    </source>
</evidence>
<dbReference type="Proteomes" id="UP000235293">
    <property type="component" value="Unassembled WGS sequence"/>
</dbReference>
<accession>A0A9X7FF61</accession>
<dbReference type="AlphaFoldDB" id="A0A9X7FF61"/>
<evidence type="ECO:0000313" key="1">
    <source>
        <dbReference type="EMBL" id="PMC55035.1"/>
    </source>
</evidence>
<organism evidence="1 2">
    <name type="scientific">Gardnerella swidsinskii</name>
    <dbReference type="NCBI Taxonomy" id="2792979"/>
    <lineage>
        <taxon>Bacteria</taxon>
        <taxon>Bacillati</taxon>
        <taxon>Actinomycetota</taxon>
        <taxon>Actinomycetes</taxon>
        <taxon>Bifidobacteriales</taxon>
        <taxon>Bifidobacteriaceae</taxon>
        <taxon>Gardnerella</taxon>
    </lineage>
</organism>
<protein>
    <recommendedName>
        <fullName evidence="3">Abi-like protein</fullName>
    </recommendedName>
</protein>
<gene>
    <name evidence="1" type="ORF">CJ213_02680</name>
</gene>
<dbReference type="Pfam" id="PF07751">
    <property type="entry name" value="Abi_2"/>
    <property type="match status" value="1"/>
</dbReference>
<evidence type="ECO:0008006" key="3">
    <source>
        <dbReference type="Google" id="ProtNLM"/>
    </source>
</evidence>
<dbReference type="RefSeq" id="WP_102155368.1">
    <property type="nucleotide sequence ID" value="NZ_CP083176.1"/>
</dbReference>
<dbReference type="InterPro" id="IPR011664">
    <property type="entry name" value="Abi_system_AbiD/AbiF-like"/>
</dbReference>
<reference evidence="1 2" key="1">
    <citation type="submission" date="2017-09" db="EMBL/GenBank/DDBJ databases">
        <title>Bacterial strain isolated from the female urinary microbiota.</title>
        <authorList>
            <person name="Thomas-White K."/>
            <person name="Kumar N."/>
            <person name="Forster S."/>
            <person name="Putonti C."/>
            <person name="Lawley T."/>
            <person name="Wolfe A.J."/>
        </authorList>
    </citation>
    <scope>NUCLEOTIDE SEQUENCE [LARGE SCALE GENOMIC DNA]</scope>
    <source>
        <strain evidence="1 2">UMB0411</strain>
    </source>
</reference>
<comment type="caution">
    <text evidence="1">The sequence shown here is derived from an EMBL/GenBank/DDBJ whole genome shotgun (WGS) entry which is preliminary data.</text>
</comment>
<dbReference type="EMBL" id="PNGY01000001">
    <property type="protein sequence ID" value="PMC55035.1"/>
    <property type="molecule type" value="Genomic_DNA"/>
</dbReference>
<name>A0A9X7FF61_9BIFI</name>